<protein>
    <recommendedName>
        <fullName evidence="2">F-box domain-containing protein</fullName>
    </recommendedName>
</protein>
<evidence type="ECO:0000256" key="1">
    <source>
        <dbReference type="SAM" id="SignalP"/>
    </source>
</evidence>
<dbReference type="Proteomes" id="UP000054279">
    <property type="component" value="Unassembled WGS sequence"/>
</dbReference>
<reference evidence="3 4" key="1">
    <citation type="submission" date="2014-06" db="EMBL/GenBank/DDBJ databases">
        <title>Evolutionary Origins and Diversification of the Mycorrhizal Mutualists.</title>
        <authorList>
            <consortium name="DOE Joint Genome Institute"/>
            <consortium name="Mycorrhizal Genomics Consortium"/>
            <person name="Kohler A."/>
            <person name="Kuo A."/>
            <person name="Nagy L.G."/>
            <person name="Floudas D."/>
            <person name="Copeland A."/>
            <person name="Barry K.W."/>
            <person name="Cichocki N."/>
            <person name="Veneault-Fourrey C."/>
            <person name="LaButti K."/>
            <person name="Lindquist E.A."/>
            <person name="Lipzen A."/>
            <person name="Lundell T."/>
            <person name="Morin E."/>
            <person name="Murat C."/>
            <person name="Riley R."/>
            <person name="Ohm R."/>
            <person name="Sun H."/>
            <person name="Tunlid A."/>
            <person name="Henrissat B."/>
            <person name="Grigoriev I.V."/>
            <person name="Hibbett D.S."/>
            <person name="Martin F."/>
        </authorList>
    </citation>
    <scope>NUCLEOTIDE SEQUENCE [LARGE SCALE GENOMIC DNA]</scope>
    <source>
        <strain evidence="3 4">SS14</strain>
    </source>
</reference>
<gene>
    <name evidence="3" type="ORF">M422DRAFT_45476</name>
</gene>
<dbReference type="Pfam" id="PF12937">
    <property type="entry name" value="F-box-like"/>
    <property type="match status" value="1"/>
</dbReference>
<evidence type="ECO:0000313" key="3">
    <source>
        <dbReference type="EMBL" id="KIJ47980.1"/>
    </source>
</evidence>
<organism evidence="3 4">
    <name type="scientific">Sphaerobolus stellatus (strain SS14)</name>
    <dbReference type="NCBI Taxonomy" id="990650"/>
    <lineage>
        <taxon>Eukaryota</taxon>
        <taxon>Fungi</taxon>
        <taxon>Dikarya</taxon>
        <taxon>Basidiomycota</taxon>
        <taxon>Agaricomycotina</taxon>
        <taxon>Agaricomycetes</taxon>
        <taxon>Phallomycetidae</taxon>
        <taxon>Geastrales</taxon>
        <taxon>Sphaerobolaceae</taxon>
        <taxon>Sphaerobolus</taxon>
    </lineage>
</organism>
<dbReference type="Gene3D" id="1.20.1280.50">
    <property type="match status" value="1"/>
</dbReference>
<dbReference type="HOGENOM" id="CLU_463199_0_0_1"/>
<dbReference type="EMBL" id="KN837099">
    <property type="protein sequence ID" value="KIJ47980.1"/>
    <property type="molecule type" value="Genomic_DNA"/>
</dbReference>
<proteinExistence type="predicted"/>
<feature type="chain" id="PRO_5002205159" description="F-box domain-containing protein" evidence="1">
    <location>
        <begin position="26"/>
        <end position="589"/>
    </location>
</feature>
<keyword evidence="4" id="KW-1185">Reference proteome</keyword>
<dbReference type="AlphaFoldDB" id="A0A0C9W4T6"/>
<name>A0A0C9W4T6_SPHS4</name>
<evidence type="ECO:0000313" key="4">
    <source>
        <dbReference type="Proteomes" id="UP000054279"/>
    </source>
</evidence>
<keyword evidence="1" id="KW-0732">Signal</keyword>
<feature type="domain" description="F-box" evidence="2">
    <location>
        <begin position="62"/>
        <end position="105"/>
    </location>
</feature>
<feature type="signal peptide" evidence="1">
    <location>
        <begin position="1"/>
        <end position="25"/>
    </location>
</feature>
<evidence type="ECO:0000259" key="2">
    <source>
        <dbReference type="Pfam" id="PF12937"/>
    </source>
</evidence>
<accession>A0A0C9W4T6</accession>
<dbReference type="InterPro" id="IPR001810">
    <property type="entry name" value="F-box_dom"/>
</dbReference>
<dbReference type="OrthoDB" id="2884925at2759"/>
<dbReference type="InterPro" id="IPR036047">
    <property type="entry name" value="F-box-like_dom_sf"/>
</dbReference>
<sequence>MSTSQQLNTLLDGLASLLLLPVSLSNLPSEDIEQTAHLLGRLEWATKTIHNSRTPVNVLNEDILYNIFSIIIFLNPDHGMKSILSISQVCRRWREIALRCPRLWGFVDIFKPVLSDIFLRRAADCPLYLRGNFPGRREWPELEASFTPVSQLLRCLRNLRSTHIKGITMVSCLDGDHDIPLNFLMDIFQKQYPLKLEYLHLDLPNFHGESPLEKLLHPEGSPAVLILKGVYLTSEAVKNLRVLILVNPCIALSLEQLLRVLTDSPYIEELVLEGIENWSLRRNETIMQQETTSISQFRLESLWRFEFSFSDSEALEYLTKLLGIIAMPRLSRIRMNYIRGTLEGKQPFDAFELLPPLYLPLLQKSAVLSITSPLELRMNEFATCQFSAGDDESSHPDPNTKYYQIRPGMNALLSCFCSPDTNSNLLKRIAQFRNVRKLELTLDAAAYLSSIGRSVNLAAWMPNIEVVDLMAYLSPHRIHQLANWGSQALNLLLPPDTRFPLQRLILRGLDLSNQFPKLMRIIRQTGLRTLDICGCINVQYSDLEPIKASDIQVFWSLQMTAKEKRERWGNWFWHLEAKVNIIDRDLEFS</sequence>
<dbReference type="SUPFAM" id="SSF81383">
    <property type="entry name" value="F-box domain"/>
    <property type="match status" value="1"/>
</dbReference>